<dbReference type="GO" id="GO:0000127">
    <property type="term" value="C:transcription factor TFIIIC complex"/>
    <property type="evidence" value="ECO:0007669"/>
    <property type="project" value="InterPro"/>
</dbReference>
<feature type="compositionally biased region" description="Basic and acidic residues" evidence="6">
    <location>
        <begin position="655"/>
        <end position="667"/>
    </location>
</feature>
<feature type="region of interest" description="Disordered" evidence="6">
    <location>
        <begin position="1118"/>
        <end position="1194"/>
    </location>
</feature>
<reference evidence="9" key="1">
    <citation type="journal article" date="2020" name="Stud. Mycol.">
        <title>101 Dothideomycetes genomes: a test case for predicting lifestyles and emergence of pathogens.</title>
        <authorList>
            <person name="Haridas S."/>
            <person name="Albert R."/>
            <person name="Binder M."/>
            <person name="Bloem J."/>
            <person name="Labutti K."/>
            <person name="Salamov A."/>
            <person name="Andreopoulos B."/>
            <person name="Baker S."/>
            <person name="Barry K."/>
            <person name="Bills G."/>
            <person name="Bluhm B."/>
            <person name="Cannon C."/>
            <person name="Castanera R."/>
            <person name="Culley D."/>
            <person name="Daum C."/>
            <person name="Ezra D."/>
            <person name="Gonzalez J."/>
            <person name="Henrissat B."/>
            <person name="Kuo A."/>
            <person name="Liang C."/>
            <person name="Lipzen A."/>
            <person name="Lutzoni F."/>
            <person name="Magnuson J."/>
            <person name="Mondo S."/>
            <person name="Nolan M."/>
            <person name="Ohm R."/>
            <person name="Pangilinan J."/>
            <person name="Park H.-J."/>
            <person name="Ramirez L."/>
            <person name="Alfaro M."/>
            <person name="Sun H."/>
            <person name="Tritt A."/>
            <person name="Yoshinaga Y."/>
            <person name="Zwiers L.-H."/>
            <person name="Turgeon B."/>
            <person name="Goodwin S."/>
            <person name="Spatafora J."/>
            <person name="Crous P."/>
            <person name="Grigoriev I."/>
        </authorList>
    </citation>
    <scope>NUCLEOTIDE SEQUENCE</scope>
    <source>
        <strain evidence="9">CBS 122681</strain>
    </source>
</reference>
<feature type="compositionally biased region" description="Basic residues" evidence="6">
    <location>
        <begin position="1711"/>
        <end position="1726"/>
    </location>
</feature>
<evidence type="ECO:0000256" key="5">
    <source>
        <dbReference type="ARBA" id="ARBA00023242"/>
    </source>
</evidence>
<feature type="compositionally biased region" description="Polar residues" evidence="6">
    <location>
        <begin position="673"/>
        <end position="683"/>
    </location>
</feature>
<feature type="region of interest" description="Disordered" evidence="6">
    <location>
        <begin position="643"/>
        <end position="741"/>
    </location>
</feature>
<keyword evidence="10" id="KW-1185">Reference proteome</keyword>
<evidence type="ECO:0000256" key="6">
    <source>
        <dbReference type="SAM" id="MobiDB-lite"/>
    </source>
</evidence>
<evidence type="ECO:0000313" key="10">
    <source>
        <dbReference type="Proteomes" id="UP000799324"/>
    </source>
</evidence>
<feature type="compositionally biased region" description="Basic and acidic residues" evidence="6">
    <location>
        <begin position="879"/>
        <end position="888"/>
    </location>
</feature>
<evidence type="ECO:0000259" key="7">
    <source>
        <dbReference type="Pfam" id="PF04182"/>
    </source>
</evidence>
<dbReference type="GO" id="GO:0003677">
    <property type="term" value="F:DNA binding"/>
    <property type="evidence" value="ECO:0007669"/>
    <property type="project" value="UniProtKB-KW"/>
</dbReference>
<feature type="region of interest" description="Disordered" evidence="6">
    <location>
        <begin position="90"/>
        <end position="117"/>
    </location>
</feature>
<dbReference type="Pfam" id="PF04182">
    <property type="entry name" value="B-block_TFIIIC"/>
    <property type="match status" value="1"/>
</dbReference>
<feature type="domain" description="Transcription factor tau subunit sfc3/Tfc3 C-terminal" evidence="8">
    <location>
        <begin position="1791"/>
        <end position="2221"/>
    </location>
</feature>
<keyword evidence="4" id="KW-0804">Transcription</keyword>
<feature type="compositionally biased region" description="Low complexity" evidence="6">
    <location>
        <begin position="1518"/>
        <end position="1534"/>
    </location>
</feature>
<feature type="compositionally biased region" description="Basic and acidic residues" evidence="6">
    <location>
        <begin position="198"/>
        <end position="207"/>
    </location>
</feature>
<feature type="region of interest" description="Disordered" evidence="6">
    <location>
        <begin position="2135"/>
        <end position="2161"/>
    </location>
</feature>
<gene>
    <name evidence="9" type="ORF">K491DRAFT_676096</name>
</gene>
<comment type="subcellular location">
    <subcellularLocation>
        <location evidence="1">Nucleus</location>
    </subcellularLocation>
</comment>
<feature type="compositionally biased region" description="Basic residues" evidence="6">
    <location>
        <begin position="801"/>
        <end position="810"/>
    </location>
</feature>
<feature type="compositionally biased region" description="Basic and acidic residues" evidence="6">
    <location>
        <begin position="707"/>
        <end position="719"/>
    </location>
</feature>
<dbReference type="InterPro" id="IPR044210">
    <property type="entry name" value="Tfc3-like"/>
</dbReference>
<name>A0A6A6TG59_9PLEO</name>
<keyword evidence="3" id="KW-0238">DNA-binding</keyword>
<feature type="region of interest" description="Disordered" evidence="6">
    <location>
        <begin position="876"/>
        <end position="948"/>
    </location>
</feature>
<proteinExistence type="predicted"/>
<feature type="region of interest" description="Disordered" evidence="6">
    <location>
        <begin position="1515"/>
        <end position="1540"/>
    </location>
</feature>
<dbReference type="OrthoDB" id="5403573at2759"/>
<feature type="region of interest" description="Disordered" evidence="6">
    <location>
        <begin position="178"/>
        <end position="217"/>
    </location>
</feature>
<feature type="compositionally biased region" description="Acidic residues" evidence="6">
    <location>
        <begin position="1475"/>
        <end position="1491"/>
    </location>
</feature>
<feature type="region of interest" description="Disordered" evidence="6">
    <location>
        <begin position="955"/>
        <end position="974"/>
    </location>
</feature>
<feature type="region of interest" description="Disordered" evidence="6">
    <location>
        <begin position="776"/>
        <end position="817"/>
    </location>
</feature>
<feature type="compositionally biased region" description="Polar residues" evidence="6">
    <location>
        <begin position="1463"/>
        <end position="1472"/>
    </location>
</feature>
<dbReference type="InterPro" id="IPR007309">
    <property type="entry name" value="TFIIIC_Bblock-bd"/>
</dbReference>
<evidence type="ECO:0000256" key="2">
    <source>
        <dbReference type="ARBA" id="ARBA00022553"/>
    </source>
</evidence>
<dbReference type="Pfam" id="PF20222">
    <property type="entry name" value="DUF6581"/>
    <property type="match status" value="1"/>
</dbReference>
<organism evidence="9 10">
    <name type="scientific">Lophiostoma macrostomum CBS 122681</name>
    <dbReference type="NCBI Taxonomy" id="1314788"/>
    <lineage>
        <taxon>Eukaryota</taxon>
        <taxon>Fungi</taxon>
        <taxon>Dikarya</taxon>
        <taxon>Ascomycota</taxon>
        <taxon>Pezizomycotina</taxon>
        <taxon>Dothideomycetes</taxon>
        <taxon>Pleosporomycetidae</taxon>
        <taxon>Pleosporales</taxon>
        <taxon>Lophiostomataceae</taxon>
        <taxon>Lophiostoma</taxon>
    </lineage>
</organism>
<dbReference type="PANTHER" id="PTHR15180:SF1">
    <property type="entry name" value="GENERAL TRANSCRIPTION FACTOR 3C POLYPEPTIDE 1"/>
    <property type="match status" value="1"/>
</dbReference>
<feature type="region of interest" description="Disordered" evidence="6">
    <location>
        <begin position="1382"/>
        <end position="1410"/>
    </location>
</feature>
<feature type="compositionally biased region" description="Basic and acidic residues" evidence="6">
    <location>
        <begin position="108"/>
        <end position="117"/>
    </location>
</feature>
<feature type="compositionally biased region" description="Basic and acidic residues" evidence="6">
    <location>
        <begin position="789"/>
        <end position="799"/>
    </location>
</feature>
<feature type="region of interest" description="Disordered" evidence="6">
    <location>
        <begin position="1445"/>
        <end position="1491"/>
    </location>
</feature>
<accession>A0A6A6TG59</accession>
<feature type="region of interest" description="Disordered" evidence="6">
    <location>
        <begin position="2350"/>
        <end position="2397"/>
    </location>
</feature>
<feature type="region of interest" description="Disordered" evidence="6">
    <location>
        <begin position="1693"/>
        <end position="1742"/>
    </location>
</feature>
<evidence type="ECO:0000313" key="9">
    <source>
        <dbReference type="EMBL" id="KAF2658955.1"/>
    </source>
</evidence>
<sequence length="2397" mass="268145">MAKGFDDLVEFLLAEVALCGVPGATSADFRRFVRNFYQKSQAGHGTENEIEPSFYNKVWEWISGQEDVRIWYRGEARSLTLSEFEAFETQEIGTSSDEPTLAQPALEKPSRSPYTRDDLNRLATNNPLFQLSLRQRLNTEGHVVPPRDAAFHVESHEVRSPAPTNQHADAATRVKHAHIPRHNPGGEPAVSGSLPPPEEQKQAERKSGYAGLKVNGTARGPRKVPRGYLLKKPVFEAPDPDITAPRIYVSQNRMWYALTGHAMDYKKVPAMQLMLLSIIAAHGADGILQPDLVKLSLQDKRSVPSRTDELAKHGYIEKIPVNKGMRTSLCIHKKFLKEARFVKGSDRIEDVFQNRTMIISNFVGVLYRVLQEAPLFPMRDLRKKLGLTMQQWHGRAVRNAVYRLEESGFLERKRVYKQSCKNAPPMVLKLLRAPNEDDVKALSAGRRSVAPKATEKILEEDEDGDEVMRDLDLDLESESEEEADDSRIPPQWEPDRLIANLIFDTVFLSGVDGCDSTKIRERAMGRFWKRPAESQLSRLTDHWETSQPLSLRHLSLIRDTTVTSEKKFVHYIYRSHGHFQGAVDIGYVEWEAVSKEASKMASSEKRGRPKGDKEEAVLSEWGFQKIGFGDFYRRVGSSTLAEARAAVAGRRRPKERVWDRMGPERSRQLGKPKTSSPQPLTTTIKERIEPGVETDETPQARLNSAQDRSDWQADADSRPSSRARATPENVNTPGSISSRVRRQSMIPLLSSDQREALGLSPRGRLGADLEEQIKAHRRKTGDPSSLPDVLHKDSAESSKGKYNKKKYRRKPQTEPTLFTKAFRKQHGLPENGRLAQSVIDHYRQLVNGGTAEAANEDSILESPGTLNSERASIPVEETGESHHADTEHLAGLQEPSTPVMAPPSLASVKRKADSSGGRARIPKQRKVDNTLSLPRKAGDSTVSDMPPINVLKQENPAMSSRWSSSPTKTTIPDYPGPYRLASASSLTNAEKAILDKFSERTRPGVYLDPLATRLGEKGRPRKAFLVIFKLSNSSGLLSSWAAENMTSIETHEPLQLSSPDTTNADGSAADVITVTGDDIHSPASASNGRAFSRHPSPRIASPLSIHSVNDSVAKSPLVPIQTPSRSWNAINTHRLQKKTKERPSSLENSSQNPEVSPSEKQSTTVVAQVPSPTPRHAGPFSDEEPGSSEHPVDDTSTIVASTEEDADASHLPKVQNKPRRKEGIFTSRGVVLGRGNIWRLRTSIILDIIQRCNGVFPLNGEIVQPFWTLWEQRAGKNMIKPERSTLTNTINSMIEGENHKIKKIAFRVPNKNGSTTYERFIIAWTSIPPNDPRIREMQINMIKAYPRKYYPEAVRDLCTDPEPESSRKIPLAAVDLSIDPDAVFPRNKKPLKRNPNEASDGDHTPRGKVGYSLLKPRENVCAQGRLRRQRLDTLNDGLKLPQRNHVRIAPRINGRNRDMSLGRDTSPSPYTLSESELESESGSEAESDSSEDIPLAWRRLVRSGNSAVAAQKVLDDMSSSSESQYTSNESTENEGWSERGLKVTHKGAFVHLTVSPPARRMHVMETRMLNPGVRFYPGNGTFSTDTAWKRGPQPTNETSSVAIQPERSNVATVTDTKTFEFVVEKTPWLGRKGLSRKELCADVGATGPATSEIQVQLPAGKRKRVRFTEASIIDEDGDSQGPSKRQRFMLDEYRDDKSSPESDEDSDHAPRKSRKGRPKIGMRSRPGRQLYPEPTLTERLAGLTGDPNDPVYFMPRKIDKGRKWRLNPTLSQKVPRPKRIVRQSYSSGHFPRLCFTLVIACCMSGAGDRMDWDIVQTVYRSELSFSLTKTKGLWQWMQINMAQEVQTLTINFQTAFLEAYAAGKVDSIDNPKTYDWAALVRWAMKTLDLPQSKLPDTKKALSDYSVEEMPHLNFDAVDWSIQSHSYATRAQRALNYTYVSPIHIGPARSLSDDTSRARSWIRSNTATPQELYNSTQAHLKFKEFDTSLLERVVNNMIEDKVLRMRKIRRLLPGRNFEFTVSLAMKYRRMFELDVFTQAASLKASLDCAFANKDPSKRTFTLSRTAPDGMVMGLLSLLNEGRIKLVPKLPPVDNALQAPAPRISIWGFQPCHYASRAIPREQLFWGIEAVPTSTYQFGNPLNPSPSPPTPSHQDSQIPASPELEWKDPLPPPLLGKEDDNALLPIWSSFDGQEVTWPWWYRILNLVMQALMFQPGATLSDIQRHCTSIAAELFEIELVLNWLVDVGAAEVSQHLNANGEVVAVYETLPGFYAVFGKELKCQDQNDWFGEKVKRKKTNEIQIRGKAPSAYSLRYRRVGALLRGETVGNSTEVEDVPSDQEDGEQVDVDAHMADNDTDAEVDANAGTQTVAAAGLDGTHDSDMDGDWDEDAEGEVDDEML</sequence>
<dbReference type="Proteomes" id="UP000799324">
    <property type="component" value="Unassembled WGS sequence"/>
</dbReference>
<evidence type="ECO:0000259" key="8">
    <source>
        <dbReference type="Pfam" id="PF20222"/>
    </source>
</evidence>
<dbReference type="PANTHER" id="PTHR15180">
    <property type="entry name" value="GENERAL TRANSCRIPTION FACTOR 3C POLYPEPTIDE 1"/>
    <property type="match status" value="1"/>
</dbReference>
<dbReference type="GO" id="GO:0005634">
    <property type="term" value="C:nucleus"/>
    <property type="evidence" value="ECO:0007669"/>
    <property type="project" value="UniProtKB-SubCell"/>
</dbReference>
<keyword evidence="2" id="KW-0597">Phosphoprotein</keyword>
<feature type="region of interest" description="Disordered" evidence="6">
    <location>
        <begin position="1077"/>
        <end position="1098"/>
    </location>
</feature>
<feature type="compositionally biased region" description="Acidic residues" evidence="6">
    <location>
        <begin position="2380"/>
        <end position="2397"/>
    </location>
</feature>
<evidence type="ECO:0000256" key="1">
    <source>
        <dbReference type="ARBA" id="ARBA00004123"/>
    </source>
</evidence>
<dbReference type="GO" id="GO:0006384">
    <property type="term" value="P:transcription initiation at RNA polymerase III promoter"/>
    <property type="evidence" value="ECO:0007669"/>
    <property type="project" value="InterPro"/>
</dbReference>
<dbReference type="EMBL" id="MU004311">
    <property type="protein sequence ID" value="KAF2658955.1"/>
    <property type="molecule type" value="Genomic_DNA"/>
</dbReference>
<feature type="compositionally biased region" description="Polar residues" evidence="6">
    <location>
        <begin position="1121"/>
        <end position="1133"/>
    </location>
</feature>
<feature type="domain" description="B-block binding subunit of TFIIIC" evidence="7">
    <location>
        <begin position="270"/>
        <end position="337"/>
    </location>
</feature>
<evidence type="ECO:0000256" key="3">
    <source>
        <dbReference type="ARBA" id="ARBA00023125"/>
    </source>
</evidence>
<dbReference type="InterPro" id="IPR046488">
    <property type="entry name" value="Sfc3/Tfc3_C"/>
</dbReference>
<protein>
    <submittedName>
        <fullName evidence="9">Uncharacterized protein</fullName>
    </submittedName>
</protein>
<evidence type="ECO:0000256" key="4">
    <source>
        <dbReference type="ARBA" id="ARBA00023163"/>
    </source>
</evidence>
<feature type="compositionally biased region" description="Polar residues" evidence="6">
    <location>
        <begin position="1145"/>
        <end position="1166"/>
    </location>
</feature>
<feature type="compositionally biased region" description="Polar residues" evidence="6">
    <location>
        <begin position="956"/>
        <end position="970"/>
    </location>
</feature>
<keyword evidence="5" id="KW-0539">Nucleus</keyword>
<dbReference type="GO" id="GO:0042791">
    <property type="term" value="P:5S class rRNA transcription by RNA polymerase III"/>
    <property type="evidence" value="ECO:0007669"/>
    <property type="project" value="TreeGrafter"/>
</dbReference>
<feature type="compositionally biased region" description="Polar residues" evidence="6">
    <location>
        <begin position="728"/>
        <end position="738"/>
    </location>
</feature>